<proteinExistence type="predicted"/>
<reference evidence="1" key="1">
    <citation type="submission" date="2014-11" db="EMBL/GenBank/DDBJ databases">
        <authorList>
            <person name="Zhu J."/>
            <person name="Qi W."/>
            <person name="Song R."/>
        </authorList>
    </citation>
    <scope>NUCLEOTIDE SEQUENCE</scope>
</reference>
<name>A0A1B1T8S6_9ARCH</name>
<reference evidence="1" key="2">
    <citation type="journal article" date="2015" name="ISME J.">
        <title>A new class of marine Euryarchaeota group II from the Mediterranean deep chlorophyll maximum.</title>
        <authorList>
            <person name="Martin-Cuadrado A.B."/>
            <person name="Garcia-Heredia I."/>
            <person name="Molto A.G."/>
            <person name="Lopez-Ubeda R."/>
            <person name="Kimes N."/>
            <person name="Lopez-Garcia P."/>
            <person name="Moreira D."/>
            <person name="Rodriguez-Valera F."/>
        </authorList>
    </citation>
    <scope>NUCLEOTIDE SEQUENCE</scope>
</reference>
<evidence type="ECO:0000313" key="1">
    <source>
        <dbReference type="EMBL" id="ANV78687.1"/>
    </source>
</evidence>
<organism evidence="1">
    <name type="scientific">uncultured Poseidoniia archaeon</name>
    <dbReference type="NCBI Taxonomy" id="1697135"/>
    <lineage>
        <taxon>Archaea</taxon>
        <taxon>Methanobacteriati</taxon>
        <taxon>Thermoplasmatota</taxon>
        <taxon>Candidatus Poseidoniia</taxon>
        <taxon>environmental samples</taxon>
    </lineage>
</organism>
<dbReference type="AlphaFoldDB" id="A0A1B1T8S6"/>
<protein>
    <submittedName>
        <fullName evidence="1">Uncharacterized protein</fullName>
    </submittedName>
</protein>
<sequence>MDQELNIQLAALIFLAGTQSLGSSGDDVAVETSTAMNDEGSEEVDPVTISMIPNSNIL</sequence>
<dbReference type="EMBL" id="KP211793">
    <property type="protein sequence ID" value="ANV78687.1"/>
    <property type="molecule type" value="Genomic_DNA"/>
</dbReference>
<accession>A0A1B1T8S6</accession>